<protein>
    <recommendedName>
        <fullName evidence="2">Bacterial mobilisation domain-containing protein</fullName>
    </recommendedName>
</protein>
<feature type="domain" description="Bacterial mobilisation" evidence="2">
    <location>
        <begin position="153"/>
        <end position="189"/>
    </location>
</feature>
<keyword evidence="4" id="KW-1185">Reference proteome</keyword>
<sequence>MPNTHTPDRTLHQPPHTQTTAPDQAARYGVGPSKGRSNAASAPGAAEAGLRREGAPEGEGSAAVPVRAADEAALYRVARRRARDTEQRKMRVDVRYSLDEHTAITAEARRLNLAGAHLVGAIVMAHLEGDLTLPDQRTSHDDLIDELAALRTEVARIGTNVNQIAHKLNAGGHPHPGDTAVLAEAGRILGLARETATSIDVAADKAATFKKVA</sequence>
<evidence type="ECO:0000259" key="2">
    <source>
        <dbReference type="Pfam" id="PF05713"/>
    </source>
</evidence>
<dbReference type="InterPro" id="IPR008687">
    <property type="entry name" value="MobC"/>
</dbReference>
<organism evidence="3 4">
    <name type="scientific">Streptomyces polychromogenes</name>
    <dbReference type="NCBI Taxonomy" id="67342"/>
    <lineage>
        <taxon>Bacteria</taxon>
        <taxon>Bacillati</taxon>
        <taxon>Actinomycetota</taxon>
        <taxon>Actinomycetes</taxon>
        <taxon>Kitasatosporales</taxon>
        <taxon>Streptomycetaceae</taxon>
        <taxon>Streptomyces</taxon>
    </lineage>
</organism>
<accession>A0ABN0VFD9</accession>
<name>A0ABN0VFD9_9ACTN</name>
<evidence type="ECO:0000256" key="1">
    <source>
        <dbReference type="SAM" id="MobiDB-lite"/>
    </source>
</evidence>
<reference evidence="3 4" key="1">
    <citation type="journal article" date="2019" name="Int. J. Syst. Evol. Microbiol.">
        <title>The Global Catalogue of Microorganisms (GCM) 10K type strain sequencing project: providing services to taxonomists for standard genome sequencing and annotation.</title>
        <authorList>
            <consortium name="The Broad Institute Genomics Platform"/>
            <consortium name="The Broad Institute Genome Sequencing Center for Infectious Disease"/>
            <person name="Wu L."/>
            <person name="Ma J."/>
        </authorList>
    </citation>
    <scope>NUCLEOTIDE SEQUENCE [LARGE SCALE GENOMIC DNA]</scope>
    <source>
        <strain evidence="3 4">JCM 4505</strain>
    </source>
</reference>
<feature type="region of interest" description="Disordered" evidence="1">
    <location>
        <begin position="1"/>
        <end position="64"/>
    </location>
</feature>
<evidence type="ECO:0000313" key="3">
    <source>
        <dbReference type="EMBL" id="GAA0293901.1"/>
    </source>
</evidence>
<feature type="compositionally biased region" description="Low complexity" evidence="1">
    <location>
        <begin position="39"/>
        <end position="48"/>
    </location>
</feature>
<dbReference type="Pfam" id="PF05713">
    <property type="entry name" value="MobC"/>
    <property type="match status" value="1"/>
</dbReference>
<dbReference type="EMBL" id="BAAABV010000017">
    <property type="protein sequence ID" value="GAA0293901.1"/>
    <property type="molecule type" value="Genomic_DNA"/>
</dbReference>
<evidence type="ECO:0000313" key="4">
    <source>
        <dbReference type="Proteomes" id="UP001501867"/>
    </source>
</evidence>
<proteinExistence type="predicted"/>
<feature type="compositionally biased region" description="Basic and acidic residues" evidence="1">
    <location>
        <begin position="1"/>
        <end position="11"/>
    </location>
</feature>
<dbReference type="Proteomes" id="UP001501867">
    <property type="component" value="Unassembled WGS sequence"/>
</dbReference>
<gene>
    <name evidence="3" type="ORF">GCM10010302_35670</name>
</gene>
<comment type="caution">
    <text evidence="3">The sequence shown here is derived from an EMBL/GenBank/DDBJ whole genome shotgun (WGS) entry which is preliminary data.</text>
</comment>